<comment type="caution">
    <text evidence="3">The sequence shown here is derived from an EMBL/GenBank/DDBJ whole genome shotgun (WGS) entry which is preliminary data.</text>
</comment>
<dbReference type="SUPFAM" id="SSF81383">
    <property type="entry name" value="F-box domain"/>
    <property type="match status" value="1"/>
</dbReference>
<dbReference type="PROSITE" id="PS50181">
    <property type="entry name" value="FBOX"/>
    <property type="match status" value="1"/>
</dbReference>
<keyword evidence="4" id="KW-1185">Reference proteome</keyword>
<evidence type="ECO:0000256" key="1">
    <source>
        <dbReference type="SAM" id="MobiDB-lite"/>
    </source>
</evidence>
<dbReference type="OMA" id="GAQTWEW"/>
<feature type="region of interest" description="Disordered" evidence="1">
    <location>
        <begin position="473"/>
        <end position="542"/>
    </location>
</feature>
<dbReference type="KEGG" id="cci:CC1G_08806"/>
<dbReference type="Gene3D" id="3.80.10.10">
    <property type="entry name" value="Ribonuclease Inhibitor"/>
    <property type="match status" value="1"/>
</dbReference>
<feature type="domain" description="F-box" evidence="2">
    <location>
        <begin position="1"/>
        <end position="50"/>
    </location>
</feature>
<dbReference type="eggNOG" id="ENOG502STUW">
    <property type="taxonomic scope" value="Eukaryota"/>
</dbReference>
<feature type="compositionally biased region" description="Low complexity" evidence="1">
    <location>
        <begin position="399"/>
        <end position="408"/>
    </location>
</feature>
<dbReference type="SUPFAM" id="SSF52047">
    <property type="entry name" value="RNI-like"/>
    <property type="match status" value="1"/>
</dbReference>
<dbReference type="Proteomes" id="UP000001861">
    <property type="component" value="Unassembled WGS sequence"/>
</dbReference>
<evidence type="ECO:0000313" key="3">
    <source>
        <dbReference type="EMBL" id="EAU92183.1"/>
    </source>
</evidence>
<proteinExistence type="predicted"/>
<gene>
    <name evidence="3" type="ORF">CC1G_08806</name>
</gene>
<feature type="compositionally biased region" description="Low complexity" evidence="1">
    <location>
        <begin position="512"/>
        <end position="532"/>
    </location>
</feature>
<name>A8N456_COPC7</name>
<protein>
    <recommendedName>
        <fullName evidence="2">F-box domain-containing protein</fullName>
    </recommendedName>
</protein>
<organism evidence="3 4">
    <name type="scientific">Coprinopsis cinerea (strain Okayama-7 / 130 / ATCC MYA-4618 / FGSC 9003)</name>
    <name type="common">Inky cap fungus</name>
    <name type="synonym">Hormographiella aspergillata</name>
    <dbReference type="NCBI Taxonomy" id="240176"/>
    <lineage>
        <taxon>Eukaryota</taxon>
        <taxon>Fungi</taxon>
        <taxon>Dikarya</taxon>
        <taxon>Basidiomycota</taxon>
        <taxon>Agaricomycotina</taxon>
        <taxon>Agaricomycetes</taxon>
        <taxon>Agaricomycetidae</taxon>
        <taxon>Agaricales</taxon>
        <taxon>Agaricineae</taxon>
        <taxon>Psathyrellaceae</taxon>
        <taxon>Coprinopsis</taxon>
    </lineage>
</organism>
<dbReference type="InParanoid" id="A8N456"/>
<dbReference type="InterPro" id="IPR036047">
    <property type="entry name" value="F-box-like_dom_sf"/>
</dbReference>
<dbReference type="InterPro" id="IPR001810">
    <property type="entry name" value="F-box_dom"/>
</dbReference>
<evidence type="ECO:0000313" key="4">
    <source>
        <dbReference type="Proteomes" id="UP000001861"/>
    </source>
</evidence>
<dbReference type="OrthoDB" id="3006100at2759"/>
<accession>A8N456</accession>
<reference evidence="3 4" key="1">
    <citation type="journal article" date="2010" name="Proc. Natl. Acad. Sci. U.S.A.">
        <title>Insights into evolution of multicellular fungi from the assembled chromosomes of the mushroom Coprinopsis cinerea (Coprinus cinereus).</title>
        <authorList>
            <person name="Stajich J.E."/>
            <person name="Wilke S.K."/>
            <person name="Ahren D."/>
            <person name="Au C.H."/>
            <person name="Birren B.W."/>
            <person name="Borodovsky M."/>
            <person name="Burns C."/>
            <person name="Canback B."/>
            <person name="Casselton L.A."/>
            <person name="Cheng C.K."/>
            <person name="Deng J."/>
            <person name="Dietrich F.S."/>
            <person name="Fargo D.C."/>
            <person name="Farman M.L."/>
            <person name="Gathman A.C."/>
            <person name="Goldberg J."/>
            <person name="Guigo R."/>
            <person name="Hoegger P.J."/>
            <person name="Hooker J.B."/>
            <person name="Huggins A."/>
            <person name="James T.Y."/>
            <person name="Kamada T."/>
            <person name="Kilaru S."/>
            <person name="Kodira C."/>
            <person name="Kues U."/>
            <person name="Kupfer D."/>
            <person name="Kwan H.S."/>
            <person name="Lomsadze A."/>
            <person name="Li W."/>
            <person name="Lilly W.W."/>
            <person name="Ma L.J."/>
            <person name="Mackey A.J."/>
            <person name="Manning G."/>
            <person name="Martin F."/>
            <person name="Muraguchi H."/>
            <person name="Natvig D.O."/>
            <person name="Palmerini H."/>
            <person name="Ramesh M.A."/>
            <person name="Rehmeyer C.J."/>
            <person name="Roe B.A."/>
            <person name="Shenoy N."/>
            <person name="Stanke M."/>
            <person name="Ter-Hovhannisyan V."/>
            <person name="Tunlid A."/>
            <person name="Velagapudi R."/>
            <person name="Vision T.J."/>
            <person name="Zeng Q."/>
            <person name="Zolan M.E."/>
            <person name="Pukkila P.J."/>
        </authorList>
    </citation>
    <scope>NUCLEOTIDE SEQUENCE [LARGE SCALE GENOMIC DNA]</scope>
    <source>
        <strain evidence="4">Okayama-7 / 130 / ATCC MYA-4618 / FGSC 9003</strain>
    </source>
</reference>
<feature type="region of interest" description="Disordered" evidence="1">
    <location>
        <begin position="394"/>
        <end position="417"/>
    </location>
</feature>
<dbReference type="RefSeq" id="XP_001829651.1">
    <property type="nucleotide sequence ID" value="XM_001829599.1"/>
</dbReference>
<dbReference type="EMBL" id="AACS02000001">
    <property type="protein sequence ID" value="EAU92183.1"/>
    <property type="molecule type" value="Genomic_DNA"/>
</dbReference>
<sequence>MTIERLPPELLGEIFKECTLLNPDAPYVLSLVSRTFHSVVRSTPAAWKKLQLRVYEGEDPKARQKAALWFSMLGTCMADVTVDINPSSTPLSDFFLKDVAPPKFGATDVLRRYTHRIESLSVEAASECDARSFVNAVYDEYEAVQHTRRQKHATFALTSLSIEISSTAPPTQWASSIPVPHLPNLRNLKLLNHSIAFLASRRFDQLHHLSITRPIRFVPFSLLTVFGILRSAPRLQTLSIESRILDDTASVSGVDHPGGSLSLIHLPFLTSLSLRTNLVPSILSLLLLPNLSKLHVDDLNGRRVGRSRETASVLRQVLVRMELPNEHRTSTGLKQLELVGVEVYAKDQRAGSERDDAWEWCFNRMRALERLSVAKVDSAPVLDILSTLACPSSPPPGSIPFASPSSSSKRLEDDMHDPDYPCPNLRSLTLKDTYGTPWNFDSFRNARPSVQLTFEEPDVSAFSPSGSVFNSYAPSRSGTPVPLSRSPSRGGVSPPPIDFLSLYTDLQHSPAGSPWSPKSSRSSGSPLPRFGPWLVLAQKPEN</sequence>
<dbReference type="InterPro" id="IPR032675">
    <property type="entry name" value="LRR_dom_sf"/>
</dbReference>
<dbReference type="AlphaFoldDB" id="A8N456"/>
<dbReference type="GeneID" id="6006084"/>
<evidence type="ECO:0000259" key="2">
    <source>
        <dbReference type="PROSITE" id="PS50181"/>
    </source>
</evidence>
<dbReference type="VEuPathDB" id="FungiDB:CC1G_08806"/>